<evidence type="ECO:0000313" key="1">
    <source>
        <dbReference type="EMBL" id="AKA44217.1"/>
    </source>
</evidence>
<reference evidence="1 2" key="1">
    <citation type="journal article" date="2011" name="J. Bacteriol.">
        <title>Complete genome sequence of Paenibacillus polymyxa SC2, a strain of plant growth-promoting Rhizobacterium with broad-spectrum antimicrobial activity.</title>
        <authorList>
            <person name="Ma M."/>
            <person name="Wang C."/>
            <person name="Ding Y."/>
            <person name="Li L."/>
            <person name="Shen D."/>
            <person name="Jiang X."/>
            <person name="Guan D."/>
            <person name="Cao F."/>
            <person name="Chen H."/>
            <person name="Feng R."/>
            <person name="Wang X."/>
            <person name="Ge Y."/>
            <person name="Yao L."/>
            <person name="Bing X."/>
            <person name="Yang X."/>
            <person name="Li J."/>
            <person name="Du B."/>
        </authorList>
    </citation>
    <scope>NUCLEOTIDE SEQUENCE [LARGE SCALE GENOMIC DNA]</scope>
    <source>
        <strain evidence="1 2">SC2</strain>
    </source>
</reference>
<organism evidence="1 2">
    <name type="scientific">Paenibacillus polymyxa (strain SC2)</name>
    <name type="common">Bacillus polymyxa</name>
    <dbReference type="NCBI Taxonomy" id="886882"/>
    <lineage>
        <taxon>Bacteria</taxon>
        <taxon>Bacillati</taxon>
        <taxon>Bacillota</taxon>
        <taxon>Bacilli</taxon>
        <taxon>Bacillales</taxon>
        <taxon>Paenibacillaceae</taxon>
        <taxon>Paenibacillus</taxon>
    </lineage>
</organism>
<dbReference type="EMBL" id="CP002213">
    <property type="protein sequence ID" value="AKA44217.1"/>
    <property type="molecule type" value="Genomic_DNA"/>
</dbReference>
<sequence>MYDYKSIHSDKYMSKIISEVVEQLLASVLGFTKVSHLTFHKEVNGRFKITAVTALMMPKFLEPFRYVSRMYHSI</sequence>
<name>A0A0D5ZCF1_PAEPS</name>
<dbReference type="HOGENOM" id="CLU_2684399_0_0_9"/>
<protein>
    <submittedName>
        <fullName evidence="1">Uncharacterized protein</fullName>
    </submittedName>
</protein>
<dbReference type="PATRIC" id="fig|886882.15.peg.1818"/>
<proteinExistence type="predicted"/>
<dbReference type="KEGG" id="ppm:PPSC2_08635"/>
<dbReference type="OrthoDB" id="2627258at2"/>
<evidence type="ECO:0000313" key="2">
    <source>
        <dbReference type="Proteomes" id="UP000006868"/>
    </source>
</evidence>
<dbReference type="AlphaFoldDB" id="A0A0D5ZCF1"/>
<dbReference type="Proteomes" id="UP000006868">
    <property type="component" value="Chromosome"/>
</dbReference>
<gene>
    <name evidence="1" type="ORF">PPSC2_08635</name>
</gene>
<accession>A0A0D5ZCF1</accession>